<dbReference type="PROSITE" id="PS51257">
    <property type="entry name" value="PROKAR_LIPOPROTEIN"/>
    <property type="match status" value="1"/>
</dbReference>
<keyword evidence="2" id="KW-0732">Signal</keyword>
<dbReference type="Pfam" id="PF07007">
    <property type="entry name" value="LprI"/>
    <property type="match status" value="1"/>
</dbReference>
<dbReference type="Gene3D" id="1.20.1270.180">
    <property type="match status" value="1"/>
</dbReference>
<dbReference type="EMBL" id="JARUJP010000016">
    <property type="protein sequence ID" value="MDW8802162.1"/>
    <property type="molecule type" value="Genomic_DNA"/>
</dbReference>
<feature type="signal peptide" evidence="2">
    <location>
        <begin position="1"/>
        <end position="23"/>
    </location>
</feature>
<feature type="compositionally biased region" description="Basic and acidic residues" evidence="1">
    <location>
        <begin position="35"/>
        <end position="76"/>
    </location>
</feature>
<keyword evidence="5" id="KW-1185">Reference proteome</keyword>
<evidence type="ECO:0000259" key="3">
    <source>
        <dbReference type="Pfam" id="PF07007"/>
    </source>
</evidence>
<proteinExistence type="predicted"/>
<feature type="chain" id="PRO_5047455382" evidence="2">
    <location>
        <begin position="24"/>
        <end position="208"/>
    </location>
</feature>
<gene>
    <name evidence="4" type="ORF">P8V03_13485</name>
</gene>
<organism evidence="4 5">
    <name type="scientific">Clostridium tanneri</name>
    <dbReference type="NCBI Taxonomy" id="3037988"/>
    <lineage>
        <taxon>Bacteria</taxon>
        <taxon>Bacillati</taxon>
        <taxon>Bacillota</taxon>
        <taxon>Clostridia</taxon>
        <taxon>Eubacteriales</taxon>
        <taxon>Clostridiaceae</taxon>
        <taxon>Clostridium</taxon>
    </lineage>
</organism>
<name>A0ABU4JVJ1_9CLOT</name>
<dbReference type="Proteomes" id="UP001281656">
    <property type="component" value="Unassembled WGS sequence"/>
</dbReference>
<feature type="compositionally biased region" description="Polar residues" evidence="1">
    <location>
        <begin position="23"/>
        <end position="34"/>
    </location>
</feature>
<evidence type="ECO:0000313" key="5">
    <source>
        <dbReference type="Proteomes" id="UP001281656"/>
    </source>
</evidence>
<comment type="caution">
    <text evidence="4">The sequence shown here is derived from an EMBL/GenBank/DDBJ whole genome shotgun (WGS) entry which is preliminary data.</text>
</comment>
<dbReference type="RefSeq" id="WP_261669878.1">
    <property type="nucleotide sequence ID" value="NZ_JARUJP010000016.1"/>
</dbReference>
<evidence type="ECO:0000313" key="4">
    <source>
        <dbReference type="EMBL" id="MDW8802162.1"/>
    </source>
</evidence>
<feature type="domain" description="Lysozyme inhibitor LprI-like N-terminal" evidence="3">
    <location>
        <begin position="113"/>
        <end position="202"/>
    </location>
</feature>
<sequence length="208" mass="23426">MKKILGIIILVLSLGLAGCGSSAAENTNTEPVKTSTEDKVENKVDDKTENKTENQEQAKVENKTENKEEAKVENKVEDKKNVGISIQNISRKEEYRTKLNNIELGLKDLEEKESSGVTADMREAASERYKRWDAALNEIYGVLKGQLSSNDMKKLQSEEIKWIAYRDAKAKEASSEMKGGTMESVLYVSSLAETTKNRCYELVEKYMK</sequence>
<protein>
    <submittedName>
        <fullName evidence="4">DUF1311 domain-containing protein</fullName>
    </submittedName>
</protein>
<dbReference type="PANTHER" id="PTHR39176">
    <property type="entry name" value="PERIPLASMIC PROTEIN-RELATED"/>
    <property type="match status" value="1"/>
</dbReference>
<dbReference type="PANTHER" id="PTHR39176:SF1">
    <property type="entry name" value="PERIPLASMIC PROTEIN"/>
    <property type="match status" value="1"/>
</dbReference>
<reference evidence="4 5" key="1">
    <citation type="submission" date="2023-04" db="EMBL/GenBank/DDBJ databases">
        <title>Clostridium tannerae sp. nov., isolated from the fecal material of an alpaca.</title>
        <authorList>
            <person name="Miller S."/>
            <person name="Hendry M."/>
            <person name="King J."/>
            <person name="Sankaranarayanan K."/>
            <person name="Lawson P.A."/>
        </authorList>
    </citation>
    <scope>NUCLEOTIDE SEQUENCE [LARGE SCALE GENOMIC DNA]</scope>
    <source>
        <strain evidence="4 5">A1-XYC3</strain>
    </source>
</reference>
<evidence type="ECO:0000256" key="2">
    <source>
        <dbReference type="SAM" id="SignalP"/>
    </source>
</evidence>
<dbReference type="InterPro" id="IPR009739">
    <property type="entry name" value="LprI-like_N"/>
</dbReference>
<feature type="region of interest" description="Disordered" evidence="1">
    <location>
        <begin position="21"/>
        <end position="76"/>
    </location>
</feature>
<accession>A0ABU4JVJ1</accession>
<evidence type="ECO:0000256" key="1">
    <source>
        <dbReference type="SAM" id="MobiDB-lite"/>
    </source>
</evidence>